<reference evidence="2 3" key="1">
    <citation type="journal article" date="2020" name="ISME J.">
        <title>Comparative genomics reveals insights into cyanobacterial evolution and habitat adaptation.</title>
        <authorList>
            <person name="Chen M.Y."/>
            <person name="Teng W.K."/>
            <person name="Zhao L."/>
            <person name="Hu C.X."/>
            <person name="Zhou Y.K."/>
            <person name="Han B.P."/>
            <person name="Song L.R."/>
            <person name="Shu W.S."/>
        </authorList>
    </citation>
    <scope>NUCLEOTIDE SEQUENCE [LARGE SCALE GENOMIC DNA]</scope>
    <source>
        <strain evidence="2 3">FACHB-119</strain>
    </source>
</reference>
<dbReference type="Proteomes" id="UP000661112">
    <property type="component" value="Unassembled WGS sequence"/>
</dbReference>
<feature type="transmembrane region" description="Helical" evidence="1">
    <location>
        <begin position="80"/>
        <end position="98"/>
    </location>
</feature>
<gene>
    <name evidence="2" type="ORF">H6G83_08425</name>
</gene>
<keyword evidence="1" id="KW-0812">Transmembrane</keyword>
<evidence type="ECO:0000313" key="3">
    <source>
        <dbReference type="Proteomes" id="UP000661112"/>
    </source>
</evidence>
<protein>
    <submittedName>
        <fullName evidence="2">Uncharacterized protein</fullName>
    </submittedName>
</protein>
<accession>A0ABR8D1P6</accession>
<sequence length="137" mass="15735">MNKFVRWFNIVTFIGVLINIFGMALPFIFTPQWYLDFFNLPGGGGSVIWMRQAGLLLFFISLLYVAGGRDPIRYSWNAKFAVLVRMTIGSYWLWLVFVEGQTPSFLFFGILDCVYAIFNGILLWLALKNADNVEQLA</sequence>
<keyword evidence="1" id="KW-1133">Transmembrane helix</keyword>
<organism evidence="2 3">
    <name type="scientific">Anabaena azotica FACHB-119</name>
    <dbReference type="NCBI Taxonomy" id="947527"/>
    <lineage>
        <taxon>Bacteria</taxon>
        <taxon>Bacillati</taxon>
        <taxon>Cyanobacteriota</taxon>
        <taxon>Cyanophyceae</taxon>
        <taxon>Nostocales</taxon>
        <taxon>Nostocaceae</taxon>
        <taxon>Anabaena</taxon>
        <taxon>Anabaena azotica</taxon>
    </lineage>
</organism>
<feature type="transmembrane region" description="Helical" evidence="1">
    <location>
        <begin position="7"/>
        <end position="29"/>
    </location>
</feature>
<feature type="transmembrane region" description="Helical" evidence="1">
    <location>
        <begin position="49"/>
        <end position="68"/>
    </location>
</feature>
<name>A0ABR8D1P6_9NOST</name>
<dbReference type="EMBL" id="JACJSG010000009">
    <property type="protein sequence ID" value="MBD2500644.1"/>
    <property type="molecule type" value="Genomic_DNA"/>
</dbReference>
<keyword evidence="3" id="KW-1185">Reference proteome</keyword>
<feature type="transmembrane region" description="Helical" evidence="1">
    <location>
        <begin position="104"/>
        <end position="127"/>
    </location>
</feature>
<comment type="caution">
    <text evidence="2">The sequence shown here is derived from an EMBL/GenBank/DDBJ whole genome shotgun (WGS) entry which is preliminary data.</text>
</comment>
<keyword evidence="1" id="KW-0472">Membrane</keyword>
<dbReference type="RefSeq" id="WP_190469853.1">
    <property type="nucleotide sequence ID" value="NZ_JACJSG010000009.1"/>
</dbReference>
<proteinExistence type="predicted"/>
<evidence type="ECO:0000256" key="1">
    <source>
        <dbReference type="SAM" id="Phobius"/>
    </source>
</evidence>
<evidence type="ECO:0000313" key="2">
    <source>
        <dbReference type="EMBL" id="MBD2500644.1"/>
    </source>
</evidence>